<accession>A0A8S1RHZ9</accession>
<protein>
    <submittedName>
        <fullName evidence="1">Uncharacterized protein</fullName>
    </submittedName>
</protein>
<gene>
    <name evidence="1" type="ORF">PSON_ATCC_30995.1.T1810033</name>
</gene>
<reference evidence="1" key="1">
    <citation type="submission" date="2021-01" db="EMBL/GenBank/DDBJ databases">
        <authorList>
            <consortium name="Genoscope - CEA"/>
            <person name="William W."/>
        </authorList>
    </citation>
    <scope>NUCLEOTIDE SEQUENCE</scope>
</reference>
<dbReference type="EMBL" id="CAJJDN010000181">
    <property type="protein sequence ID" value="CAD8127906.1"/>
    <property type="molecule type" value="Genomic_DNA"/>
</dbReference>
<dbReference type="AlphaFoldDB" id="A0A8S1RHZ9"/>
<name>A0A8S1RHZ9_9CILI</name>
<dbReference type="Proteomes" id="UP000692954">
    <property type="component" value="Unassembled WGS sequence"/>
</dbReference>
<organism evidence="1 2">
    <name type="scientific">Paramecium sonneborni</name>
    <dbReference type="NCBI Taxonomy" id="65129"/>
    <lineage>
        <taxon>Eukaryota</taxon>
        <taxon>Sar</taxon>
        <taxon>Alveolata</taxon>
        <taxon>Ciliophora</taxon>
        <taxon>Intramacronucleata</taxon>
        <taxon>Oligohymenophorea</taxon>
        <taxon>Peniculida</taxon>
        <taxon>Parameciidae</taxon>
        <taxon>Paramecium</taxon>
    </lineage>
</organism>
<evidence type="ECO:0000313" key="1">
    <source>
        <dbReference type="EMBL" id="CAD8127906.1"/>
    </source>
</evidence>
<sequence length="72" mass="8670">MIKILTKINRHSYLNFFLMERNQSKLQIYCKLIQIKYNIVESNQKVSMSNFLKVLVSKLKEYTKTQLEINDI</sequence>
<comment type="caution">
    <text evidence="1">The sequence shown here is derived from an EMBL/GenBank/DDBJ whole genome shotgun (WGS) entry which is preliminary data.</text>
</comment>
<evidence type="ECO:0000313" key="2">
    <source>
        <dbReference type="Proteomes" id="UP000692954"/>
    </source>
</evidence>
<keyword evidence="2" id="KW-1185">Reference proteome</keyword>
<proteinExistence type="predicted"/>